<dbReference type="OrthoDB" id="2565191at2759"/>
<dbReference type="PANTHER" id="PTHR28054:SF1">
    <property type="entry name" value="RNA POLYMERASE I-SPECIFIC TRANSCRIPTION INITIATION FACTOR RRN10"/>
    <property type="match status" value="1"/>
</dbReference>
<protein>
    <recommendedName>
        <fullName evidence="3">RNA polymerase I-specific transcription initiation factor RRN10</fullName>
    </recommendedName>
</protein>
<dbReference type="PANTHER" id="PTHR28054">
    <property type="entry name" value="RNA POLYMERASE I-SPECIFIC TRANSCRIPTION INITIATION FACTOR RRN10"/>
    <property type="match status" value="1"/>
</dbReference>
<evidence type="ECO:0000313" key="2">
    <source>
        <dbReference type="Proteomes" id="UP000187013"/>
    </source>
</evidence>
<dbReference type="InterPro" id="IPR022793">
    <property type="entry name" value="Rrn10"/>
</dbReference>
<dbReference type="EMBL" id="BDGX01000051">
    <property type="protein sequence ID" value="GAV55746.1"/>
    <property type="molecule type" value="Genomic_DNA"/>
</dbReference>
<dbReference type="Proteomes" id="UP000187013">
    <property type="component" value="Unassembled WGS sequence"/>
</dbReference>
<evidence type="ECO:0008006" key="3">
    <source>
        <dbReference type="Google" id="ProtNLM"/>
    </source>
</evidence>
<dbReference type="AlphaFoldDB" id="A0A1Q3AJ32"/>
<proteinExistence type="predicted"/>
<sequence>MDRTVYEACSDLIVDYGTHKVSADEVLTQKVGGLVPIPFKTREELELASEKDRKDGLFTGELVPSIDLKVLHYFATQLCLQKYPHLAESFDETSMLTLGLLIEQWVKEYLKDANGELASGSSQSISKAINYRDSPANI</sequence>
<organism evidence="1 2">
    <name type="scientific">Zygosaccharomyces rouxii</name>
    <dbReference type="NCBI Taxonomy" id="4956"/>
    <lineage>
        <taxon>Eukaryota</taxon>
        <taxon>Fungi</taxon>
        <taxon>Dikarya</taxon>
        <taxon>Ascomycota</taxon>
        <taxon>Saccharomycotina</taxon>
        <taxon>Saccharomycetes</taxon>
        <taxon>Saccharomycetales</taxon>
        <taxon>Saccharomycetaceae</taxon>
        <taxon>Zygosaccharomyces</taxon>
    </lineage>
</organism>
<gene>
    <name evidence="1" type="ORF">ZYGR_0AY01380</name>
</gene>
<dbReference type="GO" id="GO:0006360">
    <property type="term" value="P:transcription by RNA polymerase I"/>
    <property type="evidence" value="ECO:0007669"/>
    <property type="project" value="InterPro"/>
</dbReference>
<reference evidence="1 2" key="1">
    <citation type="submission" date="2016-08" db="EMBL/GenBank/DDBJ databases">
        <title>Draft genome sequence of allopolyploid Zygosaccharomyces rouxii.</title>
        <authorList>
            <person name="Watanabe J."/>
            <person name="Uehara K."/>
            <person name="Mogi Y."/>
            <person name="Tsukioka Y."/>
        </authorList>
    </citation>
    <scope>NUCLEOTIDE SEQUENCE [LARGE SCALE GENOMIC DNA]</scope>
    <source>
        <strain evidence="1 2">NBRC 110957</strain>
    </source>
</reference>
<name>A0A1Q3AJ32_ZYGRO</name>
<dbReference type="Pfam" id="PF05234">
    <property type="entry name" value="UAF_Rrn10"/>
    <property type="match status" value="1"/>
</dbReference>
<comment type="caution">
    <text evidence="1">The sequence shown here is derived from an EMBL/GenBank/DDBJ whole genome shotgun (WGS) entry which is preliminary data.</text>
</comment>
<accession>A0A1Q3AJ32</accession>
<evidence type="ECO:0000313" key="1">
    <source>
        <dbReference type="EMBL" id="GAV55746.1"/>
    </source>
</evidence>